<dbReference type="PANTHER" id="PTHR43800">
    <property type="entry name" value="PEPTIDYL-LYSINE N-ACETYLTRANSFERASE YJAB"/>
    <property type="match status" value="1"/>
</dbReference>
<protein>
    <recommendedName>
        <fullName evidence="3">N-acetyltransferase domain-containing protein</fullName>
    </recommendedName>
</protein>
<name>A0AAQ3Y682_9ENTE</name>
<accession>A0AAQ3Y682</accession>
<evidence type="ECO:0000313" key="5">
    <source>
        <dbReference type="Proteomes" id="UP000194948"/>
    </source>
</evidence>
<reference evidence="4" key="1">
    <citation type="submission" date="2017-05" db="EMBL/GenBank/DDBJ databases">
        <authorList>
            <consortium name="The Broad Institute Genomics Platform"/>
            <consortium name="The Broad Institute Genomic Center for Infectious Diseases"/>
            <person name="Earl A."/>
            <person name="Manson A."/>
            <person name="Schwartman J."/>
            <person name="Gilmore M."/>
            <person name="Abouelleil A."/>
            <person name="Cao P."/>
            <person name="Chapman S."/>
            <person name="Cusick C."/>
            <person name="Shea T."/>
            <person name="Young S."/>
            <person name="Neafsey D."/>
            <person name="Nusbaum C."/>
            <person name="Birren B."/>
        </authorList>
    </citation>
    <scope>NUCLEOTIDE SEQUENCE</scope>
    <source>
        <strain evidence="4">7F3_DIV0205</strain>
    </source>
</reference>
<dbReference type="PANTHER" id="PTHR43800:SF1">
    <property type="entry name" value="PEPTIDYL-LYSINE N-ACETYLTRANSFERASE YJAB"/>
    <property type="match status" value="1"/>
</dbReference>
<reference evidence="4" key="2">
    <citation type="submission" date="2024-03" db="EMBL/GenBank/DDBJ databases">
        <title>The Genome Sequence of Enterococcus sp. DIV0205d.</title>
        <authorList>
            <consortium name="The Broad Institute Genomics Platform"/>
            <consortium name="The Broad Institute Microbial Omics Core"/>
            <consortium name="The Broad Institute Genomic Center for Infectious Diseases"/>
            <person name="Earl A."/>
            <person name="Manson A."/>
            <person name="Gilmore M."/>
            <person name="Schwartman J."/>
            <person name="Shea T."/>
            <person name="Abouelleil A."/>
            <person name="Cao P."/>
            <person name="Chapman S."/>
            <person name="Cusick C."/>
            <person name="Young S."/>
            <person name="Neafsey D."/>
            <person name="Nusbaum C."/>
            <person name="Birren B."/>
        </authorList>
    </citation>
    <scope>NUCLEOTIDE SEQUENCE</scope>
    <source>
        <strain evidence="4">7F3_DIV0205</strain>
    </source>
</reference>
<dbReference type="Proteomes" id="UP000194948">
    <property type="component" value="Chromosome"/>
</dbReference>
<dbReference type="SUPFAM" id="SSF55729">
    <property type="entry name" value="Acyl-CoA N-acyltransferases (Nat)"/>
    <property type="match status" value="1"/>
</dbReference>
<gene>
    <name evidence="4" type="ORF">A5821_001860</name>
</gene>
<dbReference type="AlphaFoldDB" id="A0AAQ3Y682"/>
<evidence type="ECO:0000256" key="2">
    <source>
        <dbReference type="ARBA" id="ARBA00023315"/>
    </source>
</evidence>
<dbReference type="InterPro" id="IPR016181">
    <property type="entry name" value="Acyl_CoA_acyltransferase"/>
</dbReference>
<feature type="domain" description="N-acetyltransferase" evidence="3">
    <location>
        <begin position="1"/>
        <end position="143"/>
    </location>
</feature>
<dbReference type="PROSITE" id="PS51186">
    <property type="entry name" value="GNAT"/>
    <property type="match status" value="1"/>
</dbReference>
<keyword evidence="1" id="KW-0808">Transferase</keyword>
<dbReference type="RefSeq" id="WP_086314252.1">
    <property type="nucleotide sequence ID" value="NZ_CP147244.1"/>
</dbReference>
<dbReference type="Gene3D" id="3.40.630.30">
    <property type="match status" value="1"/>
</dbReference>
<evidence type="ECO:0000259" key="3">
    <source>
        <dbReference type="PROSITE" id="PS51186"/>
    </source>
</evidence>
<dbReference type="Pfam" id="PF13673">
    <property type="entry name" value="Acetyltransf_10"/>
    <property type="match status" value="1"/>
</dbReference>
<keyword evidence="2" id="KW-0012">Acyltransferase</keyword>
<proteinExistence type="predicted"/>
<evidence type="ECO:0000313" key="4">
    <source>
        <dbReference type="EMBL" id="WYK00762.1"/>
    </source>
</evidence>
<dbReference type="InterPro" id="IPR000182">
    <property type="entry name" value="GNAT_dom"/>
</dbReference>
<dbReference type="EMBL" id="CP147244">
    <property type="protein sequence ID" value="WYK00762.1"/>
    <property type="molecule type" value="Genomic_DNA"/>
</dbReference>
<evidence type="ECO:0000256" key="1">
    <source>
        <dbReference type="ARBA" id="ARBA00022679"/>
    </source>
</evidence>
<sequence>MNDHQATKNEYDKLVEIWARSVKKTHDFLQIEDFERIKRDLPTYFPHLDVRVWTDDSEIIGFSGVDGDKLEMLFLDPIFIGKGYGKQIIMTLFKDSAIQFVDVNEQNQSARTFYQAMGFEEMARTEVDEAGRPYPILHLKKRDHFKLSNSEK</sequence>
<dbReference type="CDD" id="cd04301">
    <property type="entry name" value="NAT_SF"/>
    <property type="match status" value="1"/>
</dbReference>
<keyword evidence="5" id="KW-1185">Reference proteome</keyword>
<organism evidence="4 5">
    <name type="scientific">Candidatus Enterococcus palustris</name>
    <dbReference type="NCBI Taxonomy" id="1834189"/>
    <lineage>
        <taxon>Bacteria</taxon>
        <taxon>Bacillati</taxon>
        <taxon>Bacillota</taxon>
        <taxon>Bacilli</taxon>
        <taxon>Lactobacillales</taxon>
        <taxon>Enterococcaceae</taxon>
        <taxon>Enterococcus</taxon>
    </lineage>
</organism>
<dbReference type="GO" id="GO:0016747">
    <property type="term" value="F:acyltransferase activity, transferring groups other than amino-acyl groups"/>
    <property type="evidence" value="ECO:0007669"/>
    <property type="project" value="InterPro"/>
</dbReference>